<keyword evidence="3" id="KW-0804">Transcription</keyword>
<dbReference type="PROSITE" id="PS00041">
    <property type="entry name" value="HTH_ARAC_FAMILY_1"/>
    <property type="match status" value="1"/>
</dbReference>
<evidence type="ECO:0000256" key="2">
    <source>
        <dbReference type="ARBA" id="ARBA00023125"/>
    </source>
</evidence>
<gene>
    <name evidence="5" type="ORF">GCM10008967_37700</name>
</gene>
<dbReference type="SMART" id="SM00871">
    <property type="entry name" value="AraC_E_bind"/>
    <property type="match status" value="2"/>
</dbReference>
<dbReference type="SMART" id="SM00342">
    <property type="entry name" value="HTH_ARAC"/>
    <property type="match status" value="1"/>
</dbReference>
<dbReference type="Gene3D" id="1.10.10.60">
    <property type="entry name" value="Homeodomain-like"/>
    <property type="match status" value="2"/>
</dbReference>
<dbReference type="PANTHER" id="PTHR47504:SF5">
    <property type="entry name" value="RIGHT ORIGIN-BINDING PROTEIN"/>
    <property type="match status" value="1"/>
</dbReference>
<evidence type="ECO:0000256" key="3">
    <source>
        <dbReference type="ARBA" id="ARBA00023163"/>
    </source>
</evidence>
<dbReference type="InterPro" id="IPR010499">
    <property type="entry name" value="AraC_E-bd"/>
</dbReference>
<dbReference type="RefSeq" id="WP_343802662.1">
    <property type="nucleotide sequence ID" value="NZ_BAAADJ010000062.1"/>
</dbReference>
<dbReference type="Pfam" id="PF12833">
    <property type="entry name" value="HTH_18"/>
    <property type="match status" value="1"/>
</dbReference>
<proteinExistence type="predicted"/>
<dbReference type="SUPFAM" id="SSF55136">
    <property type="entry name" value="Probable bacterial effector-binding domain"/>
    <property type="match status" value="1"/>
</dbReference>
<accession>A0ABP3GEN8</accession>
<evidence type="ECO:0000259" key="4">
    <source>
        <dbReference type="PROSITE" id="PS01124"/>
    </source>
</evidence>
<comment type="caution">
    <text evidence="5">The sequence shown here is derived from an EMBL/GenBank/DDBJ whole genome shotgun (WGS) entry which is preliminary data.</text>
</comment>
<protein>
    <recommendedName>
        <fullName evidence="4">HTH araC/xylS-type domain-containing protein</fullName>
    </recommendedName>
</protein>
<evidence type="ECO:0000313" key="6">
    <source>
        <dbReference type="Proteomes" id="UP001500782"/>
    </source>
</evidence>
<dbReference type="SUPFAM" id="SSF46689">
    <property type="entry name" value="Homeodomain-like"/>
    <property type="match status" value="2"/>
</dbReference>
<dbReference type="InterPro" id="IPR029441">
    <property type="entry name" value="Cass2"/>
</dbReference>
<dbReference type="InterPro" id="IPR050959">
    <property type="entry name" value="MarA-like"/>
</dbReference>
<dbReference type="InterPro" id="IPR018062">
    <property type="entry name" value="HTH_AraC-typ_CS"/>
</dbReference>
<sequence>MNYLDSVQAAIDYLEENMEEKIELEEVAKKASLSLSHLYRMFYSLTGHPVKDYMRKRRISIASEHLKNSDWTVMDIAMNVGFESQASFSKSFKKIVGVSPKGYKDSDMFYCFERIDLQEKVNYLEGRDLFDRYPEVKVIQMKDMTVLSYIHKSDCEIGIEKDALKAVQRLIRKSDLEQRKMRLFGRNIKLRYDENQGDKPFSYAYEMMISIEDPIGNSIAGMQMKHIQGGMYAVGSTPSHCDQQILSQWNLMYSEWLPKSLFKEGTHTYLEEYITYNEKLVRMKLYLPIERQLKPELITVEETEPFCVAYSRIYGRGSQEKADDILSKWLISDSSTDYSGATLYLSYNYGNENGLEHWSEYGITIDYKRENFKHSNIKQKTLGGGLFAVIETKAYGTLSGVLEILHRWIVNGENYILDDSRQWFAQYHSTNISSSNNYIYVRIYIPIVERSKWYG</sequence>
<dbReference type="InterPro" id="IPR011256">
    <property type="entry name" value="Reg_factor_effector_dom_sf"/>
</dbReference>
<name>A0ABP3GEN8_9BACI</name>
<dbReference type="Pfam" id="PF14526">
    <property type="entry name" value="Cass2"/>
    <property type="match status" value="1"/>
</dbReference>
<keyword evidence="6" id="KW-1185">Reference proteome</keyword>
<dbReference type="InterPro" id="IPR020449">
    <property type="entry name" value="Tscrpt_reg_AraC-type_HTH"/>
</dbReference>
<feature type="domain" description="HTH araC/xylS-type" evidence="4">
    <location>
        <begin position="8"/>
        <end position="106"/>
    </location>
</feature>
<dbReference type="PROSITE" id="PS01124">
    <property type="entry name" value="HTH_ARAC_FAMILY_2"/>
    <property type="match status" value="1"/>
</dbReference>
<evidence type="ECO:0000256" key="1">
    <source>
        <dbReference type="ARBA" id="ARBA00023015"/>
    </source>
</evidence>
<dbReference type="Proteomes" id="UP001500782">
    <property type="component" value="Unassembled WGS sequence"/>
</dbReference>
<dbReference type="InterPro" id="IPR009057">
    <property type="entry name" value="Homeodomain-like_sf"/>
</dbReference>
<dbReference type="PANTHER" id="PTHR47504">
    <property type="entry name" value="RIGHT ORIGIN-BINDING PROTEIN"/>
    <property type="match status" value="1"/>
</dbReference>
<dbReference type="Gene3D" id="3.20.80.10">
    <property type="entry name" value="Regulatory factor, effector binding domain"/>
    <property type="match status" value="2"/>
</dbReference>
<dbReference type="InterPro" id="IPR018060">
    <property type="entry name" value="HTH_AraC"/>
</dbReference>
<keyword evidence="2" id="KW-0238">DNA-binding</keyword>
<keyword evidence="1" id="KW-0805">Transcription regulation</keyword>
<dbReference type="EMBL" id="BAAADJ010000062">
    <property type="protein sequence ID" value="GAA0343710.1"/>
    <property type="molecule type" value="Genomic_DNA"/>
</dbReference>
<organism evidence="5 6">
    <name type="scientific">Bacillus carboniphilus</name>
    <dbReference type="NCBI Taxonomy" id="86663"/>
    <lineage>
        <taxon>Bacteria</taxon>
        <taxon>Bacillati</taxon>
        <taxon>Bacillota</taxon>
        <taxon>Bacilli</taxon>
        <taxon>Bacillales</taxon>
        <taxon>Bacillaceae</taxon>
        <taxon>Bacillus</taxon>
    </lineage>
</organism>
<dbReference type="PRINTS" id="PR00032">
    <property type="entry name" value="HTHARAC"/>
</dbReference>
<evidence type="ECO:0000313" key="5">
    <source>
        <dbReference type="EMBL" id="GAA0343710.1"/>
    </source>
</evidence>
<reference evidence="6" key="1">
    <citation type="journal article" date="2019" name="Int. J. Syst. Evol. Microbiol.">
        <title>The Global Catalogue of Microorganisms (GCM) 10K type strain sequencing project: providing services to taxonomists for standard genome sequencing and annotation.</title>
        <authorList>
            <consortium name="The Broad Institute Genomics Platform"/>
            <consortium name="The Broad Institute Genome Sequencing Center for Infectious Disease"/>
            <person name="Wu L."/>
            <person name="Ma J."/>
        </authorList>
    </citation>
    <scope>NUCLEOTIDE SEQUENCE [LARGE SCALE GENOMIC DNA]</scope>
    <source>
        <strain evidence="6">JCM 9731</strain>
    </source>
</reference>